<name>A0A0A9GM50_ARUDO</name>
<accession>A0A0A9GM50</accession>
<sequence>MYSTRVVQGESHDAMCAPNDMKMHKYEVLEFNNLM</sequence>
<evidence type="ECO:0000313" key="1">
    <source>
        <dbReference type="EMBL" id="JAE25562.1"/>
    </source>
</evidence>
<protein>
    <submittedName>
        <fullName evidence="1">Uncharacterized protein</fullName>
    </submittedName>
</protein>
<dbReference type="AlphaFoldDB" id="A0A0A9GM50"/>
<organism evidence="1">
    <name type="scientific">Arundo donax</name>
    <name type="common">Giant reed</name>
    <name type="synonym">Donax arundinaceus</name>
    <dbReference type="NCBI Taxonomy" id="35708"/>
    <lineage>
        <taxon>Eukaryota</taxon>
        <taxon>Viridiplantae</taxon>
        <taxon>Streptophyta</taxon>
        <taxon>Embryophyta</taxon>
        <taxon>Tracheophyta</taxon>
        <taxon>Spermatophyta</taxon>
        <taxon>Magnoliopsida</taxon>
        <taxon>Liliopsida</taxon>
        <taxon>Poales</taxon>
        <taxon>Poaceae</taxon>
        <taxon>PACMAD clade</taxon>
        <taxon>Arundinoideae</taxon>
        <taxon>Arundineae</taxon>
        <taxon>Arundo</taxon>
    </lineage>
</organism>
<proteinExistence type="predicted"/>
<dbReference type="EMBL" id="GBRH01172334">
    <property type="protein sequence ID" value="JAE25562.1"/>
    <property type="molecule type" value="Transcribed_RNA"/>
</dbReference>
<reference evidence="1" key="2">
    <citation type="journal article" date="2015" name="Data Brief">
        <title>Shoot transcriptome of the giant reed, Arundo donax.</title>
        <authorList>
            <person name="Barrero R.A."/>
            <person name="Guerrero F.D."/>
            <person name="Moolhuijzen P."/>
            <person name="Goolsby J.A."/>
            <person name="Tidwell J."/>
            <person name="Bellgard S.E."/>
            <person name="Bellgard M.I."/>
        </authorList>
    </citation>
    <scope>NUCLEOTIDE SEQUENCE</scope>
    <source>
        <tissue evidence="1">Shoot tissue taken approximately 20 cm above the soil surface</tissue>
    </source>
</reference>
<reference evidence="1" key="1">
    <citation type="submission" date="2014-09" db="EMBL/GenBank/DDBJ databases">
        <authorList>
            <person name="Magalhaes I.L.F."/>
            <person name="Oliveira U."/>
            <person name="Santos F.R."/>
            <person name="Vidigal T.H.D.A."/>
            <person name="Brescovit A.D."/>
            <person name="Santos A.J."/>
        </authorList>
    </citation>
    <scope>NUCLEOTIDE SEQUENCE</scope>
    <source>
        <tissue evidence="1">Shoot tissue taken approximately 20 cm above the soil surface</tissue>
    </source>
</reference>